<evidence type="ECO:0000313" key="2">
    <source>
        <dbReference type="Proteomes" id="UP000694580"/>
    </source>
</evidence>
<proteinExistence type="predicted"/>
<keyword evidence="2" id="KW-1185">Reference proteome</keyword>
<evidence type="ECO:0000313" key="1">
    <source>
        <dbReference type="Ensembl" id="ENSDCDP00010019709.1"/>
    </source>
</evidence>
<dbReference type="Ensembl" id="ENSDCDT00010020827.1">
    <property type="protein sequence ID" value="ENSDCDP00010019709.1"/>
    <property type="gene ID" value="ENSDCDG00010008877.1"/>
</dbReference>
<name>A0AAY4BFK2_9TELE</name>
<reference evidence="1 2" key="1">
    <citation type="submission" date="2020-06" db="EMBL/GenBank/DDBJ databases">
        <authorList>
            <consortium name="Wellcome Sanger Institute Data Sharing"/>
        </authorList>
    </citation>
    <scope>NUCLEOTIDE SEQUENCE [LARGE SCALE GENOMIC DNA]</scope>
</reference>
<reference evidence="1" key="2">
    <citation type="submission" date="2025-08" db="UniProtKB">
        <authorList>
            <consortium name="Ensembl"/>
        </authorList>
    </citation>
    <scope>IDENTIFICATION</scope>
</reference>
<reference evidence="1" key="3">
    <citation type="submission" date="2025-09" db="UniProtKB">
        <authorList>
            <consortium name="Ensembl"/>
        </authorList>
    </citation>
    <scope>IDENTIFICATION</scope>
</reference>
<sequence length="108" mass="11929">LTTIVSLSKTLNPKLLQGGTVPVTTDCKSLWIRASDKDIGTLIQSLYFLQNVSLSLMFFLERSGFFVALFDTRPASKSLVNRGRTMISSITPLLKHPVCYSNSIGMTE</sequence>
<dbReference type="Proteomes" id="UP000694580">
    <property type="component" value="Chromosome 3"/>
</dbReference>
<dbReference type="AlphaFoldDB" id="A0AAY4BFK2"/>
<protein>
    <submittedName>
        <fullName evidence="1">Uncharacterized protein</fullName>
    </submittedName>
</protein>
<accession>A0AAY4BFK2</accession>
<organism evidence="1 2">
    <name type="scientific">Denticeps clupeoides</name>
    <name type="common">denticle herring</name>
    <dbReference type="NCBI Taxonomy" id="299321"/>
    <lineage>
        <taxon>Eukaryota</taxon>
        <taxon>Metazoa</taxon>
        <taxon>Chordata</taxon>
        <taxon>Craniata</taxon>
        <taxon>Vertebrata</taxon>
        <taxon>Euteleostomi</taxon>
        <taxon>Actinopterygii</taxon>
        <taxon>Neopterygii</taxon>
        <taxon>Teleostei</taxon>
        <taxon>Clupei</taxon>
        <taxon>Clupeiformes</taxon>
        <taxon>Denticipitoidei</taxon>
        <taxon>Denticipitidae</taxon>
        <taxon>Denticeps</taxon>
    </lineage>
</organism>